<dbReference type="PANTHER" id="PTHR16243">
    <property type="entry name" value="BTG3-ASSOCIATED NUCLEAR PROTEIN BANP"/>
    <property type="match status" value="1"/>
</dbReference>
<evidence type="ECO:0000313" key="13">
    <source>
        <dbReference type="EMBL" id="GIY95243.1"/>
    </source>
</evidence>
<dbReference type="GO" id="GO:0005634">
    <property type="term" value="C:nucleus"/>
    <property type="evidence" value="ECO:0007669"/>
    <property type="project" value="UniProtKB-SubCell"/>
</dbReference>
<accession>A0AAV4XLH5</accession>
<dbReference type="GO" id="GO:0034504">
    <property type="term" value="P:protein localization to nucleus"/>
    <property type="evidence" value="ECO:0007669"/>
    <property type="project" value="TreeGrafter"/>
</dbReference>
<dbReference type="Proteomes" id="UP001054945">
    <property type="component" value="Unassembled WGS sequence"/>
</dbReference>
<dbReference type="EMBL" id="BPLR01000491">
    <property type="protein sequence ID" value="GIY95243.1"/>
    <property type="molecule type" value="Genomic_DNA"/>
</dbReference>
<name>A0AAV4XLH5_CAEEX</name>
<dbReference type="PANTHER" id="PTHR16243:SF2">
    <property type="entry name" value="PROTEIN BANP"/>
    <property type="match status" value="1"/>
</dbReference>
<keyword evidence="5" id="KW-0156">Chromatin regulator</keyword>
<evidence type="ECO:0000256" key="10">
    <source>
        <dbReference type="ARBA" id="ARBA00023242"/>
    </source>
</evidence>
<proteinExistence type="inferred from homology"/>
<keyword evidence="7" id="KW-0175">Coiled coil</keyword>
<evidence type="ECO:0000256" key="2">
    <source>
        <dbReference type="ARBA" id="ARBA00009735"/>
    </source>
</evidence>
<gene>
    <name evidence="13" type="primary">BANP</name>
    <name evidence="13" type="ORF">CEXT_207291</name>
</gene>
<evidence type="ECO:0000256" key="8">
    <source>
        <dbReference type="ARBA" id="ARBA00023125"/>
    </source>
</evidence>
<comment type="similarity">
    <text evidence="2">Belongs to the BANP/SMAR1 family.</text>
</comment>
<comment type="subcellular location">
    <subcellularLocation>
        <location evidence="1">Nucleus</location>
    </subcellularLocation>
</comment>
<evidence type="ECO:0000256" key="11">
    <source>
        <dbReference type="ARBA" id="ARBA00023306"/>
    </source>
</evidence>
<evidence type="ECO:0000256" key="5">
    <source>
        <dbReference type="ARBA" id="ARBA00022853"/>
    </source>
</evidence>
<keyword evidence="14" id="KW-1185">Reference proteome</keyword>
<sequence>MTDFPAVVYIKAPEVDDAVGKSKNLTEKNEPFKKKQKVNNLLADEKDYESLKEFLINFHKDINKNWIILKKQVDILSDNYDALDVKLKMYHQWTVVVNRDNTFHEDGTGPAIPVSSKVTFITLNREEDYPNGTWLGDPENPECRVRCIISPTDLFHIHTTCTTAEKMALTLLDYLFDRETQSPFKYFWYKCKHKKKQLNPLLVYGMN</sequence>
<feature type="domain" description="BEN" evidence="12">
    <location>
        <begin position="142"/>
        <end position="207"/>
    </location>
</feature>
<reference evidence="13 14" key="1">
    <citation type="submission" date="2021-06" db="EMBL/GenBank/DDBJ databases">
        <title>Caerostris extrusa draft genome.</title>
        <authorList>
            <person name="Kono N."/>
            <person name="Arakawa K."/>
        </authorList>
    </citation>
    <scope>NUCLEOTIDE SEQUENCE [LARGE SCALE GENOMIC DNA]</scope>
</reference>
<organism evidence="13 14">
    <name type="scientific">Caerostris extrusa</name>
    <name type="common">Bark spider</name>
    <name type="synonym">Caerostris bankana</name>
    <dbReference type="NCBI Taxonomy" id="172846"/>
    <lineage>
        <taxon>Eukaryota</taxon>
        <taxon>Metazoa</taxon>
        <taxon>Ecdysozoa</taxon>
        <taxon>Arthropoda</taxon>
        <taxon>Chelicerata</taxon>
        <taxon>Arachnida</taxon>
        <taxon>Araneae</taxon>
        <taxon>Araneomorphae</taxon>
        <taxon>Entelegynae</taxon>
        <taxon>Araneoidea</taxon>
        <taxon>Araneidae</taxon>
        <taxon>Caerostris</taxon>
    </lineage>
</organism>
<keyword evidence="11" id="KW-0131">Cell cycle</keyword>
<dbReference type="PROSITE" id="PS51457">
    <property type="entry name" value="BEN"/>
    <property type="match status" value="1"/>
</dbReference>
<dbReference type="GO" id="GO:0042177">
    <property type="term" value="P:negative regulation of protein catabolic process"/>
    <property type="evidence" value="ECO:0007669"/>
    <property type="project" value="TreeGrafter"/>
</dbReference>
<comment type="caution">
    <text evidence="13">The sequence shown here is derived from an EMBL/GenBank/DDBJ whole genome shotgun (WGS) entry which is preliminary data.</text>
</comment>
<dbReference type="AlphaFoldDB" id="A0AAV4XLH5"/>
<evidence type="ECO:0000256" key="7">
    <source>
        <dbReference type="ARBA" id="ARBA00023054"/>
    </source>
</evidence>
<evidence type="ECO:0000259" key="12">
    <source>
        <dbReference type="PROSITE" id="PS51457"/>
    </source>
</evidence>
<dbReference type="InterPro" id="IPR018379">
    <property type="entry name" value="BEN_domain"/>
</dbReference>
<keyword evidence="6" id="KW-0805">Transcription regulation</keyword>
<keyword evidence="10" id="KW-0539">Nucleus</keyword>
<evidence type="ECO:0000256" key="9">
    <source>
        <dbReference type="ARBA" id="ARBA00023163"/>
    </source>
</evidence>
<evidence type="ECO:0000256" key="1">
    <source>
        <dbReference type="ARBA" id="ARBA00004123"/>
    </source>
</evidence>
<dbReference type="GO" id="GO:0006325">
    <property type="term" value="P:chromatin organization"/>
    <property type="evidence" value="ECO:0007669"/>
    <property type="project" value="UniProtKB-KW"/>
</dbReference>
<keyword evidence="9" id="KW-0804">Transcription</keyword>
<dbReference type="GO" id="GO:0003677">
    <property type="term" value="F:DNA binding"/>
    <property type="evidence" value="ECO:0007669"/>
    <property type="project" value="UniProtKB-KW"/>
</dbReference>
<keyword evidence="8" id="KW-0238">DNA-binding</keyword>
<evidence type="ECO:0000256" key="6">
    <source>
        <dbReference type="ARBA" id="ARBA00023015"/>
    </source>
</evidence>
<evidence type="ECO:0000256" key="3">
    <source>
        <dbReference type="ARBA" id="ARBA00015794"/>
    </source>
</evidence>
<feature type="non-terminal residue" evidence="13">
    <location>
        <position position="207"/>
    </location>
</feature>
<evidence type="ECO:0000313" key="14">
    <source>
        <dbReference type="Proteomes" id="UP001054945"/>
    </source>
</evidence>
<evidence type="ECO:0000256" key="4">
    <source>
        <dbReference type="ARBA" id="ARBA00022491"/>
    </source>
</evidence>
<protein>
    <recommendedName>
        <fullName evidence="3">Protein BANP</fullName>
    </recommendedName>
</protein>
<dbReference type="InterPro" id="IPR042343">
    <property type="entry name" value="BANP"/>
</dbReference>
<keyword evidence="4" id="KW-0678">Repressor</keyword>